<evidence type="ECO:0000313" key="19">
    <source>
        <dbReference type="Proteomes" id="UP001154240"/>
    </source>
</evidence>
<evidence type="ECO:0000256" key="4">
    <source>
        <dbReference type="ARBA" id="ARBA00013170"/>
    </source>
</evidence>
<evidence type="ECO:0000256" key="3">
    <source>
        <dbReference type="ARBA" id="ARBA00010441"/>
    </source>
</evidence>
<gene>
    <name evidence="18" type="primary">pgsA</name>
    <name evidence="18" type="ORF">OLX77_11555</name>
</gene>
<keyword evidence="9 17" id="KW-1133">Transmembrane helix</keyword>
<proteinExistence type="inferred from homology"/>
<dbReference type="InterPro" id="IPR050324">
    <property type="entry name" value="CDP-alcohol_PTase-I"/>
</dbReference>
<dbReference type="RefSeq" id="WP_307633755.1">
    <property type="nucleotide sequence ID" value="NZ_JAPHEH010000001.1"/>
</dbReference>
<name>A0A9X4MID7_9BACT</name>
<dbReference type="InterPro" id="IPR000462">
    <property type="entry name" value="CDP-OH_P_trans"/>
</dbReference>
<dbReference type="Gene3D" id="1.20.120.1760">
    <property type="match status" value="1"/>
</dbReference>
<keyword evidence="7 16" id="KW-0808">Transferase</keyword>
<dbReference type="GO" id="GO:0016020">
    <property type="term" value="C:membrane"/>
    <property type="evidence" value="ECO:0007669"/>
    <property type="project" value="UniProtKB-SubCell"/>
</dbReference>
<comment type="similarity">
    <text evidence="3 16">Belongs to the CDP-alcohol phosphatidyltransferase class-I family.</text>
</comment>
<sequence length="187" mass="20756">MNIPNLLTIGRILLVPLLVIFLLDGKELAAFWVFVLAGVTDALDGFLARVLKQKTDFGAFIDPIADKLLLITSYITLAVLGILPQWLAVLVVSRDVIICGGIGILMLYDREFKFKPSLVSKVTTFLQLLTVVFYLGHEFLQPIFPLGIYLVYPTAGFTILSGIHYILRGLRILGDPEAIVHQKTTDQ</sequence>
<dbReference type="GO" id="GO:0008444">
    <property type="term" value="F:CDP-diacylglycerol-glycerol-3-phosphate 3-phosphatidyltransferase activity"/>
    <property type="evidence" value="ECO:0007669"/>
    <property type="project" value="UniProtKB-UniRule"/>
</dbReference>
<evidence type="ECO:0000313" key="18">
    <source>
        <dbReference type="EMBL" id="MDG4476790.1"/>
    </source>
</evidence>
<dbReference type="AlphaFoldDB" id="A0A9X4MID7"/>
<keyword evidence="19" id="KW-1185">Reference proteome</keyword>
<evidence type="ECO:0000256" key="12">
    <source>
        <dbReference type="ARBA" id="ARBA00023209"/>
    </source>
</evidence>
<feature type="transmembrane region" description="Helical" evidence="17">
    <location>
        <begin position="143"/>
        <end position="167"/>
    </location>
</feature>
<evidence type="ECO:0000256" key="16">
    <source>
        <dbReference type="RuleBase" id="RU003750"/>
    </source>
</evidence>
<accession>A0A9X4MID7</accession>
<evidence type="ECO:0000256" key="5">
    <source>
        <dbReference type="ARBA" id="ARBA00014944"/>
    </source>
</evidence>
<reference evidence="18" key="2">
    <citation type="submission" date="2022-10" db="EMBL/GenBank/DDBJ databases">
        <authorList>
            <person name="Aronson H.S."/>
        </authorList>
    </citation>
    <scope>NUCLEOTIDE SEQUENCE</scope>
    <source>
        <strain evidence="18">RS19-109</strain>
    </source>
</reference>
<evidence type="ECO:0000256" key="2">
    <source>
        <dbReference type="ARBA" id="ARBA00005042"/>
    </source>
</evidence>
<dbReference type="PROSITE" id="PS00379">
    <property type="entry name" value="CDP_ALCOHOL_P_TRANSF"/>
    <property type="match status" value="1"/>
</dbReference>
<evidence type="ECO:0000256" key="1">
    <source>
        <dbReference type="ARBA" id="ARBA00004141"/>
    </source>
</evidence>
<evidence type="ECO:0000256" key="14">
    <source>
        <dbReference type="ARBA" id="ARBA00048586"/>
    </source>
</evidence>
<evidence type="ECO:0000256" key="7">
    <source>
        <dbReference type="ARBA" id="ARBA00022679"/>
    </source>
</evidence>
<protein>
    <recommendedName>
        <fullName evidence="5 15">CDP-diacylglycerol--glycerol-3-phosphate 3-phosphatidyltransferase</fullName>
        <ecNumber evidence="4 15">2.7.8.5</ecNumber>
    </recommendedName>
</protein>
<evidence type="ECO:0000256" key="11">
    <source>
        <dbReference type="ARBA" id="ARBA00023136"/>
    </source>
</evidence>
<dbReference type="EC" id="2.7.8.5" evidence="4 15"/>
<dbReference type="Pfam" id="PF01066">
    <property type="entry name" value="CDP-OH_P_transf"/>
    <property type="match status" value="1"/>
</dbReference>
<dbReference type="PANTHER" id="PTHR14269:SF62">
    <property type="entry name" value="CDP-DIACYLGLYCEROL--GLYCEROL-3-PHOSPHATE 3-PHOSPHATIDYLTRANSFERASE 1, CHLOROPLASTIC"/>
    <property type="match status" value="1"/>
</dbReference>
<evidence type="ECO:0000256" key="17">
    <source>
        <dbReference type="SAM" id="Phobius"/>
    </source>
</evidence>
<dbReference type="InterPro" id="IPR048254">
    <property type="entry name" value="CDP_ALCOHOL_P_TRANSF_CS"/>
</dbReference>
<organism evidence="18 19">
    <name type="scientific">Thiovibrio frasassiensis</name>
    <dbReference type="NCBI Taxonomy" id="2984131"/>
    <lineage>
        <taxon>Bacteria</taxon>
        <taxon>Pseudomonadati</taxon>
        <taxon>Thermodesulfobacteriota</taxon>
        <taxon>Desulfobulbia</taxon>
        <taxon>Desulfobulbales</taxon>
        <taxon>Thiovibrionaceae</taxon>
        <taxon>Thiovibrio</taxon>
    </lineage>
</organism>
<dbReference type="InterPro" id="IPR004570">
    <property type="entry name" value="Phosphatidylglycerol_P_synth"/>
</dbReference>
<evidence type="ECO:0000256" key="15">
    <source>
        <dbReference type="NCBIfam" id="TIGR00560"/>
    </source>
</evidence>
<comment type="catalytic activity">
    <reaction evidence="14">
        <text>a CDP-1,2-diacyl-sn-glycerol + sn-glycerol 3-phosphate = a 1,2-diacyl-sn-glycero-3-phospho-(1'-sn-glycero-3'-phosphate) + CMP + H(+)</text>
        <dbReference type="Rhea" id="RHEA:12593"/>
        <dbReference type="ChEBI" id="CHEBI:15378"/>
        <dbReference type="ChEBI" id="CHEBI:57597"/>
        <dbReference type="ChEBI" id="CHEBI:58332"/>
        <dbReference type="ChEBI" id="CHEBI:60110"/>
        <dbReference type="ChEBI" id="CHEBI:60377"/>
        <dbReference type="EC" id="2.7.8.5"/>
    </reaction>
</comment>
<evidence type="ECO:0000256" key="6">
    <source>
        <dbReference type="ARBA" id="ARBA00022516"/>
    </source>
</evidence>
<dbReference type="PIRSF" id="PIRSF000847">
    <property type="entry name" value="Phos_ph_gly_syn"/>
    <property type="match status" value="1"/>
</dbReference>
<keyword evidence="6" id="KW-0444">Lipid biosynthesis</keyword>
<keyword evidence="8 17" id="KW-0812">Transmembrane</keyword>
<dbReference type="NCBIfam" id="TIGR00560">
    <property type="entry name" value="pgsA"/>
    <property type="match status" value="1"/>
</dbReference>
<feature type="transmembrane region" description="Helical" evidence="17">
    <location>
        <begin position="118"/>
        <end position="137"/>
    </location>
</feature>
<dbReference type="EMBL" id="JAPHEH010000001">
    <property type="protein sequence ID" value="MDG4476790.1"/>
    <property type="molecule type" value="Genomic_DNA"/>
</dbReference>
<comment type="caution">
    <text evidence="18">The sequence shown here is derived from an EMBL/GenBank/DDBJ whole genome shotgun (WGS) entry which is preliminary data.</text>
</comment>
<evidence type="ECO:0000256" key="8">
    <source>
        <dbReference type="ARBA" id="ARBA00022692"/>
    </source>
</evidence>
<keyword evidence="13" id="KW-1208">Phospholipid metabolism</keyword>
<evidence type="ECO:0000256" key="9">
    <source>
        <dbReference type="ARBA" id="ARBA00022989"/>
    </source>
</evidence>
<reference evidence="18" key="1">
    <citation type="journal article" date="2022" name="bioRxiv">
        <title>Thiovibrio frasassiensisgen. nov., sp. nov., an autotrophic, elemental sulfur disproportionating bacterium isolated from sulfidic karst sediment, and proposal of Thiovibrionaceae fam. nov.</title>
        <authorList>
            <person name="Aronson H."/>
            <person name="Thomas C."/>
            <person name="Bhattacharyya M."/>
            <person name="Eckstein S."/>
            <person name="Jensen S."/>
            <person name="Barco R."/>
            <person name="Macalady J."/>
            <person name="Amend J."/>
        </authorList>
    </citation>
    <scope>NUCLEOTIDE SEQUENCE</scope>
    <source>
        <strain evidence="18">RS19-109</strain>
    </source>
</reference>
<evidence type="ECO:0000256" key="10">
    <source>
        <dbReference type="ARBA" id="ARBA00023098"/>
    </source>
</evidence>
<dbReference type="GO" id="GO:0046474">
    <property type="term" value="P:glycerophospholipid biosynthetic process"/>
    <property type="evidence" value="ECO:0007669"/>
    <property type="project" value="TreeGrafter"/>
</dbReference>
<comment type="pathway">
    <text evidence="2">Phospholipid metabolism; phosphatidylglycerol biosynthesis; phosphatidylglycerol from CDP-diacylglycerol: step 1/2.</text>
</comment>
<comment type="subcellular location">
    <subcellularLocation>
        <location evidence="1">Membrane</location>
        <topology evidence="1">Multi-pass membrane protein</topology>
    </subcellularLocation>
</comment>
<dbReference type="InterPro" id="IPR043130">
    <property type="entry name" value="CDP-OH_PTrfase_TM_dom"/>
</dbReference>
<keyword evidence="11 17" id="KW-0472">Membrane</keyword>
<keyword evidence="12" id="KW-0594">Phospholipid biosynthesis</keyword>
<keyword evidence="10" id="KW-0443">Lipid metabolism</keyword>
<dbReference type="Proteomes" id="UP001154240">
    <property type="component" value="Unassembled WGS sequence"/>
</dbReference>
<dbReference type="PANTHER" id="PTHR14269">
    <property type="entry name" value="CDP-DIACYLGLYCEROL--GLYCEROL-3-PHOSPHATE 3-PHOSPHATIDYLTRANSFERASE-RELATED"/>
    <property type="match status" value="1"/>
</dbReference>
<evidence type="ECO:0000256" key="13">
    <source>
        <dbReference type="ARBA" id="ARBA00023264"/>
    </source>
</evidence>